<dbReference type="Proteomes" id="UP001165287">
    <property type="component" value="Unassembled WGS sequence"/>
</dbReference>
<gene>
    <name evidence="2" type="ORF">K9V48_06850</name>
</gene>
<evidence type="ECO:0000313" key="3">
    <source>
        <dbReference type="Proteomes" id="UP001165287"/>
    </source>
</evidence>
<dbReference type="EMBL" id="JAIQUM010000010">
    <property type="protein sequence ID" value="MBZ5749969.1"/>
    <property type="molecule type" value="Genomic_DNA"/>
</dbReference>
<accession>A0ABS7UPK9</accession>
<organism evidence="2 3">
    <name type="scientific">Metabacillus rhizolycopersici</name>
    <dbReference type="NCBI Taxonomy" id="2875709"/>
    <lineage>
        <taxon>Bacteria</taxon>
        <taxon>Bacillati</taxon>
        <taxon>Bacillota</taxon>
        <taxon>Bacilli</taxon>
        <taxon>Bacillales</taxon>
        <taxon>Bacillaceae</taxon>
        <taxon>Metabacillus</taxon>
    </lineage>
</organism>
<name>A0ABS7UPK9_9BACI</name>
<reference evidence="2" key="1">
    <citation type="submission" date="2024-05" db="EMBL/GenBank/DDBJ databases">
        <title>Metabacillus sp. nov., isolated from the rhizosphere soil of tomato plants.</title>
        <authorList>
            <person name="Ma R."/>
        </authorList>
    </citation>
    <scope>NUCLEOTIDE SEQUENCE</scope>
    <source>
        <strain evidence="2">DBTR6</strain>
    </source>
</reference>
<protein>
    <submittedName>
        <fullName evidence="2">Uncharacterized protein</fullName>
    </submittedName>
</protein>
<comment type="caution">
    <text evidence="2">The sequence shown here is derived from an EMBL/GenBank/DDBJ whole genome shotgun (WGS) entry which is preliminary data.</text>
</comment>
<evidence type="ECO:0000313" key="2">
    <source>
        <dbReference type="EMBL" id="MBZ5749969.1"/>
    </source>
</evidence>
<proteinExistence type="predicted"/>
<feature type="region of interest" description="Disordered" evidence="1">
    <location>
        <begin position="1"/>
        <end position="29"/>
    </location>
</feature>
<sequence>MQKRRVAIVTGKSSGLRRGKVKTRAASDNSLKPKTRIAVAEGFNDVLSANDKAVELTYTR</sequence>
<dbReference type="RefSeq" id="WP_224137966.1">
    <property type="nucleotide sequence ID" value="NZ_JAIQUM010000010.1"/>
</dbReference>
<keyword evidence="3" id="KW-1185">Reference proteome</keyword>
<evidence type="ECO:0000256" key="1">
    <source>
        <dbReference type="SAM" id="MobiDB-lite"/>
    </source>
</evidence>